<reference evidence="4 5" key="1">
    <citation type="submission" date="2017-09" db="EMBL/GenBank/DDBJ databases">
        <title>Large-scale bioinformatics analysis of Bacillus genomes uncovers conserved roles of natural products in bacterial physiology.</title>
        <authorList>
            <consortium name="Agbiome Team Llc"/>
            <person name="Bleich R.M."/>
            <person name="Grubbs K.J."/>
            <person name="Santa Maria K.C."/>
            <person name="Allen S.E."/>
            <person name="Farag S."/>
            <person name="Shank E.A."/>
            <person name="Bowers A."/>
        </authorList>
    </citation>
    <scope>NUCLEOTIDE SEQUENCE [LARGE SCALE GENOMIC DNA]</scope>
    <source>
        <strain evidence="4 5">AFS041432</strain>
    </source>
</reference>
<keyword evidence="2 4" id="KW-0067">ATP-binding</keyword>
<sequence length="241" mass="27115">MQQSSIILRDVSKKFGKKEVLYNLSLQIEKAEIFGVVGPSGSGKTTLIQMIAGINESTTGDVIVFNTIMPNLNEMKRIGYMAQADALYEELSAYENADFIATMYGLKGKRKKERIEEVFELVQLSEHMKKQVQHFSGGMKKRLSLAIALLHEPEILILDEPTVGIDPLLRKSIWEKFYDLKKKGTTIIVTTHIMDEAEFCERLGLIREGNLVAIGTPEELKKQTSSGRIEDVFMLEGVIES</sequence>
<dbReference type="GO" id="GO:0005524">
    <property type="term" value="F:ATP binding"/>
    <property type="evidence" value="ECO:0007669"/>
    <property type="project" value="UniProtKB-KW"/>
</dbReference>
<dbReference type="PANTHER" id="PTHR43038:SF3">
    <property type="entry name" value="ABC TRANSPORTER G FAMILY MEMBER 20 ISOFORM X1"/>
    <property type="match status" value="1"/>
</dbReference>
<dbReference type="AlphaFoldDB" id="A0A2C1DDL6"/>
<dbReference type="Proteomes" id="UP000225872">
    <property type="component" value="Unassembled WGS sequence"/>
</dbReference>
<name>A0A2C1DDL6_BACCE</name>
<feature type="domain" description="ABC transporter" evidence="3">
    <location>
        <begin position="6"/>
        <end position="233"/>
    </location>
</feature>
<dbReference type="InterPro" id="IPR027417">
    <property type="entry name" value="P-loop_NTPase"/>
</dbReference>
<dbReference type="InterPro" id="IPR003593">
    <property type="entry name" value="AAA+_ATPase"/>
</dbReference>
<dbReference type="EMBL" id="NULO01000069">
    <property type="protein sequence ID" value="PGS97998.1"/>
    <property type="molecule type" value="Genomic_DNA"/>
</dbReference>
<dbReference type="GO" id="GO:0016887">
    <property type="term" value="F:ATP hydrolysis activity"/>
    <property type="evidence" value="ECO:0007669"/>
    <property type="project" value="InterPro"/>
</dbReference>
<evidence type="ECO:0000259" key="3">
    <source>
        <dbReference type="PROSITE" id="PS50893"/>
    </source>
</evidence>
<dbReference type="PROSITE" id="PS00211">
    <property type="entry name" value="ABC_TRANSPORTER_1"/>
    <property type="match status" value="1"/>
</dbReference>
<evidence type="ECO:0000313" key="5">
    <source>
        <dbReference type="Proteomes" id="UP000225872"/>
    </source>
</evidence>
<dbReference type="PANTHER" id="PTHR43038">
    <property type="entry name" value="ATP-BINDING CASSETTE, SUB-FAMILY H, MEMBER 1"/>
    <property type="match status" value="1"/>
</dbReference>
<dbReference type="Pfam" id="PF00005">
    <property type="entry name" value="ABC_tran"/>
    <property type="match status" value="1"/>
</dbReference>
<comment type="caution">
    <text evidence="4">The sequence shown here is derived from an EMBL/GenBank/DDBJ whole genome shotgun (WGS) entry which is preliminary data.</text>
</comment>
<dbReference type="SMART" id="SM00382">
    <property type="entry name" value="AAA"/>
    <property type="match status" value="1"/>
</dbReference>
<dbReference type="Gene3D" id="3.40.50.300">
    <property type="entry name" value="P-loop containing nucleotide triphosphate hydrolases"/>
    <property type="match status" value="1"/>
</dbReference>
<gene>
    <name evidence="4" type="ORF">COD09_20210</name>
</gene>
<keyword evidence="1" id="KW-0547">Nucleotide-binding</keyword>
<dbReference type="RefSeq" id="WP_098786470.1">
    <property type="nucleotide sequence ID" value="NZ_NULO01000069.1"/>
</dbReference>
<dbReference type="PROSITE" id="PS50893">
    <property type="entry name" value="ABC_TRANSPORTER_2"/>
    <property type="match status" value="1"/>
</dbReference>
<proteinExistence type="predicted"/>
<dbReference type="InterPro" id="IPR003439">
    <property type="entry name" value="ABC_transporter-like_ATP-bd"/>
</dbReference>
<protein>
    <submittedName>
        <fullName evidence="4">ABC transporter ATP-binding protein</fullName>
    </submittedName>
</protein>
<evidence type="ECO:0000313" key="4">
    <source>
        <dbReference type="EMBL" id="PGS97998.1"/>
    </source>
</evidence>
<accession>A0A2C1DDL6</accession>
<organism evidence="4 5">
    <name type="scientific">Bacillus cereus</name>
    <dbReference type="NCBI Taxonomy" id="1396"/>
    <lineage>
        <taxon>Bacteria</taxon>
        <taxon>Bacillati</taxon>
        <taxon>Bacillota</taxon>
        <taxon>Bacilli</taxon>
        <taxon>Bacillales</taxon>
        <taxon>Bacillaceae</taxon>
        <taxon>Bacillus</taxon>
        <taxon>Bacillus cereus group</taxon>
    </lineage>
</organism>
<evidence type="ECO:0000256" key="2">
    <source>
        <dbReference type="ARBA" id="ARBA00022840"/>
    </source>
</evidence>
<dbReference type="SUPFAM" id="SSF52540">
    <property type="entry name" value="P-loop containing nucleoside triphosphate hydrolases"/>
    <property type="match status" value="1"/>
</dbReference>
<dbReference type="InterPro" id="IPR017871">
    <property type="entry name" value="ABC_transporter-like_CS"/>
</dbReference>
<evidence type="ECO:0000256" key="1">
    <source>
        <dbReference type="ARBA" id="ARBA00022741"/>
    </source>
</evidence>